<feature type="signal peptide" evidence="5">
    <location>
        <begin position="1"/>
        <end position="22"/>
    </location>
</feature>
<dbReference type="GO" id="GO:0016020">
    <property type="term" value="C:membrane"/>
    <property type="evidence" value="ECO:0007669"/>
    <property type="project" value="UniProtKB-SubCell"/>
</dbReference>
<protein>
    <recommendedName>
        <fullName evidence="6">Immunoglobulin V-set domain-containing protein</fullName>
    </recommendedName>
</protein>
<feature type="domain" description="Immunoglobulin V-set" evidence="6">
    <location>
        <begin position="18"/>
        <end position="110"/>
    </location>
</feature>
<evidence type="ECO:0000256" key="4">
    <source>
        <dbReference type="ARBA" id="ARBA00023180"/>
    </source>
</evidence>
<dbReference type="Ensembl" id="ENSSORT00005027065.1">
    <property type="protein sequence ID" value="ENSSORP00005026292.1"/>
    <property type="gene ID" value="ENSSORG00005012618.1"/>
</dbReference>
<keyword evidence="2 5" id="KW-0732">Signal</keyword>
<dbReference type="SUPFAM" id="SSF48726">
    <property type="entry name" value="Immunoglobulin"/>
    <property type="match status" value="1"/>
</dbReference>
<dbReference type="InterPro" id="IPR013783">
    <property type="entry name" value="Ig-like_fold"/>
</dbReference>
<organism evidence="7 8">
    <name type="scientific">Sphaeramia orbicularis</name>
    <name type="common">orbiculate cardinalfish</name>
    <dbReference type="NCBI Taxonomy" id="375764"/>
    <lineage>
        <taxon>Eukaryota</taxon>
        <taxon>Metazoa</taxon>
        <taxon>Chordata</taxon>
        <taxon>Craniata</taxon>
        <taxon>Vertebrata</taxon>
        <taxon>Euteleostomi</taxon>
        <taxon>Actinopterygii</taxon>
        <taxon>Neopterygii</taxon>
        <taxon>Teleostei</taxon>
        <taxon>Neoteleostei</taxon>
        <taxon>Acanthomorphata</taxon>
        <taxon>Gobiaria</taxon>
        <taxon>Kurtiformes</taxon>
        <taxon>Apogonoidei</taxon>
        <taxon>Apogonidae</taxon>
        <taxon>Apogoninae</taxon>
        <taxon>Sphaeramia</taxon>
    </lineage>
</organism>
<keyword evidence="8" id="KW-1185">Reference proteome</keyword>
<evidence type="ECO:0000259" key="6">
    <source>
        <dbReference type="Pfam" id="PF07686"/>
    </source>
</evidence>
<reference evidence="7" key="1">
    <citation type="submission" date="2019-06" db="EMBL/GenBank/DDBJ databases">
        <authorList>
            <consortium name="Wellcome Sanger Institute Data Sharing"/>
        </authorList>
    </citation>
    <scope>NUCLEOTIDE SEQUENCE [LARGE SCALE GENOMIC DNA]</scope>
</reference>
<dbReference type="PANTHER" id="PTHR12080">
    <property type="entry name" value="SIGNALING LYMPHOCYTIC ACTIVATION MOLECULE"/>
    <property type="match status" value="1"/>
</dbReference>
<evidence type="ECO:0000256" key="3">
    <source>
        <dbReference type="ARBA" id="ARBA00023136"/>
    </source>
</evidence>
<dbReference type="AlphaFoldDB" id="A0A673ACR0"/>
<reference evidence="7" key="3">
    <citation type="submission" date="2025-09" db="UniProtKB">
        <authorList>
            <consortium name="Ensembl"/>
        </authorList>
    </citation>
    <scope>IDENTIFICATION</scope>
</reference>
<dbReference type="InterPro" id="IPR013106">
    <property type="entry name" value="Ig_V-set"/>
</dbReference>
<evidence type="ECO:0000256" key="2">
    <source>
        <dbReference type="ARBA" id="ARBA00022729"/>
    </source>
</evidence>
<evidence type="ECO:0000313" key="7">
    <source>
        <dbReference type="Ensembl" id="ENSSORP00005026292.1"/>
    </source>
</evidence>
<name>A0A673ACR0_9TELE</name>
<dbReference type="PANTHER" id="PTHR12080:SF80">
    <property type="entry name" value="IMMUNOGLOBULIN V-SET DOMAIN-CONTAINING PROTEIN"/>
    <property type="match status" value="1"/>
</dbReference>
<evidence type="ECO:0000313" key="8">
    <source>
        <dbReference type="Proteomes" id="UP000472271"/>
    </source>
</evidence>
<feature type="chain" id="PRO_5025611911" description="Immunoglobulin V-set domain-containing protein" evidence="5">
    <location>
        <begin position="23"/>
        <end position="269"/>
    </location>
</feature>
<proteinExistence type="predicted"/>
<dbReference type="InterPro" id="IPR015631">
    <property type="entry name" value="CD2/SLAM_rcpt"/>
</dbReference>
<evidence type="ECO:0000256" key="1">
    <source>
        <dbReference type="ARBA" id="ARBA00004370"/>
    </source>
</evidence>
<dbReference type="Pfam" id="PF07686">
    <property type="entry name" value="V-set"/>
    <property type="match status" value="1"/>
</dbReference>
<keyword evidence="3" id="KW-0472">Membrane</keyword>
<sequence length="269" mass="30120">TLINCNVSILLYFFILTQKSRTLFVQTGKDVLLEIMDPDAVKDYILLAWRVKKKESKTELLVSFSSDKKPTVHGRYTKTAFPQTNFSVILKNLQKADSGLYDAQMTTSEQVILVTYNITVLDPVSPVKLTVEPVSSSPDSCNVTVSCTTDDYTISSTLTCTNQTCTNQGDKSEITPSAAHLHIYLSDDSITCNHSNQVNWTTATAPINLLCPTNPGKAELFMSMDHKVKHNVLRTFNPPRPNTVYDSVESYCPVIYIRLSVCKTYYLHI</sequence>
<dbReference type="InterPro" id="IPR036179">
    <property type="entry name" value="Ig-like_dom_sf"/>
</dbReference>
<reference evidence="7" key="2">
    <citation type="submission" date="2025-08" db="UniProtKB">
        <authorList>
            <consortium name="Ensembl"/>
        </authorList>
    </citation>
    <scope>IDENTIFICATION</scope>
</reference>
<dbReference type="Gene3D" id="2.60.40.10">
    <property type="entry name" value="Immunoglobulins"/>
    <property type="match status" value="1"/>
</dbReference>
<comment type="subcellular location">
    <subcellularLocation>
        <location evidence="1">Membrane</location>
    </subcellularLocation>
</comment>
<evidence type="ECO:0000256" key="5">
    <source>
        <dbReference type="SAM" id="SignalP"/>
    </source>
</evidence>
<dbReference type="Proteomes" id="UP000472271">
    <property type="component" value="Chromosome 17"/>
</dbReference>
<dbReference type="InParanoid" id="A0A673ACR0"/>
<keyword evidence="4" id="KW-0325">Glycoprotein</keyword>
<accession>A0A673ACR0</accession>